<name>A0A1M5M1S1_9BACT</name>
<dbReference type="InterPro" id="IPR050807">
    <property type="entry name" value="TransReg_Diox_bact_type"/>
</dbReference>
<dbReference type="InterPro" id="IPR010982">
    <property type="entry name" value="Lambda_DNA-bd_dom_sf"/>
</dbReference>
<dbReference type="Pfam" id="PF01381">
    <property type="entry name" value="HTH_3"/>
    <property type="match status" value="1"/>
</dbReference>
<dbReference type="AlphaFoldDB" id="A0A1M5M1S1"/>
<dbReference type="GO" id="GO:0003700">
    <property type="term" value="F:DNA-binding transcription factor activity"/>
    <property type="evidence" value="ECO:0007669"/>
    <property type="project" value="TreeGrafter"/>
</dbReference>
<dbReference type="SUPFAM" id="SSF47413">
    <property type="entry name" value="lambda repressor-like DNA-binding domains"/>
    <property type="match status" value="1"/>
</dbReference>
<dbReference type="SMART" id="SM00530">
    <property type="entry name" value="HTH_XRE"/>
    <property type="match status" value="1"/>
</dbReference>
<evidence type="ECO:0000259" key="2">
    <source>
        <dbReference type="PROSITE" id="PS50943"/>
    </source>
</evidence>
<dbReference type="PROSITE" id="PS50943">
    <property type="entry name" value="HTH_CROC1"/>
    <property type="match status" value="1"/>
</dbReference>
<proteinExistence type="predicted"/>
<dbReference type="Proteomes" id="UP000184041">
    <property type="component" value="Unassembled WGS sequence"/>
</dbReference>
<dbReference type="CDD" id="cd00093">
    <property type="entry name" value="HTH_XRE"/>
    <property type="match status" value="1"/>
</dbReference>
<dbReference type="PANTHER" id="PTHR46797">
    <property type="entry name" value="HTH-TYPE TRANSCRIPTIONAL REGULATOR"/>
    <property type="match status" value="1"/>
</dbReference>
<dbReference type="EMBL" id="FQUS01000049">
    <property type="protein sequence ID" value="SHG71196.1"/>
    <property type="molecule type" value="Genomic_DNA"/>
</dbReference>
<dbReference type="RefSeq" id="WP_084088492.1">
    <property type="nucleotide sequence ID" value="NZ_FQUS01000049.1"/>
</dbReference>
<dbReference type="STRING" id="1194090.SAMN05443144_1496"/>
<evidence type="ECO:0000256" key="1">
    <source>
        <dbReference type="ARBA" id="ARBA00023125"/>
    </source>
</evidence>
<keyword evidence="4" id="KW-1185">Reference proteome</keyword>
<organism evidence="3 4">
    <name type="scientific">Fodinibius roseus</name>
    <dbReference type="NCBI Taxonomy" id="1194090"/>
    <lineage>
        <taxon>Bacteria</taxon>
        <taxon>Pseudomonadati</taxon>
        <taxon>Balneolota</taxon>
        <taxon>Balneolia</taxon>
        <taxon>Balneolales</taxon>
        <taxon>Balneolaceae</taxon>
        <taxon>Fodinibius</taxon>
    </lineage>
</organism>
<dbReference type="GO" id="GO:0003677">
    <property type="term" value="F:DNA binding"/>
    <property type="evidence" value="ECO:0007669"/>
    <property type="project" value="UniProtKB-KW"/>
</dbReference>
<gene>
    <name evidence="3" type="ORF">SAMN05443144_1496</name>
</gene>
<evidence type="ECO:0000313" key="3">
    <source>
        <dbReference type="EMBL" id="SHG71196.1"/>
    </source>
</evidence>
<feature type="domain" description="HTH cro/C1-type" evidence="2">
    <location>
        <begin position="18"/>
        <end position="72"/>
    </location>
</feature>
<dbReference type="InterPro" id="IPR001387">
    <property type="entry name" value="Cro/C1-type_HTH"/>
</dbReference>
<accession>A0A1M5M1S1</accession>
<dbReference type="GO" id="GO:0005829">
    <property type="term" value="C:cytosol"/>
    <property type="evidence" value="ECO:0007669"/>
    <property type="project" value="TreeGrafter"/>
</dbReference>
<keyword evidence="1" id="KW-0238">DNA-binding</keyword>
<reference evidence="3 4" key="1">
    <citation type="submission" date="2016-11" db="EMBL/GenBank/DDBJ databases">
        <authorList>
            <person name="Jaros S."/>
            <person name="Januszkiewicz K."/>
            <person name="Wedrychowicz H."/>
        </authorList>
    </citation>
    <scope>NUCLEOTIDE SEQUENCE [LARGE SCALE GENOMIC DNA]</scope>
    <source>
        <strain evidence="3 4">DSM 21986</strain>
    </source>
</reference>
<evidence type="ECO:0000313" key="4">
    <source>
        <dbReference type="Proteomes" id="UP000184041"/>
    </source>
</evidence>
<protein>
    <submittedName>
        <fullName evidence="3">Helix-turn-helix</fullName>
    </submittedName>
</protein>
<dbReference type="Gene3D" id="1.10.260.40">
    <property type="entry name" value="lambda repressor-like DNA-binding domains"/>
    <property type="match status" value="1"/>
</dbReference>
<dbReference type="PANTHER" id="PTHR46797:SF1">
    <property type="entry name" value="METHYLPHOSPHONATE SYNTHASE"/>
    <property type="match status" value="1"/>
</dbReference>
<sequence length="84" mass="9442">MQEMVKGKDIRIAFGLAVKESRLAKNISQEKLAELAHLDRSYISELERGLKSASIVTLFKVSKALDLLPTELITLTMEKNPENQ</sequence>